<reference evidence="2 3" key="1">
    <citation type="submission" date="2006-02" db="EMBL/GenBank/DDBJ databases">
        <authorList>
            <person name="Moran M.A."/>
            <person name="Kjelleberg S."/>
            <person name="Egan S."/>
            <person name="Saunders N."/>
            <person name="Thomas T."/>
            <person name="Ferriera S."/>
            <person name="Johnson J."/>
            <person name="Kravitz S."/>
            <person name="Halpern A."/>
            <person name="Remington K."/>
            <person name="Beeson K."/>
            <person name="Tran B."/>
            <person name="Rogers Y.-H."/>
            <person name="Friedman R."/>
            <person name="Venter J.C."/>
        </authorList>
    </citation>
    <scope>NUCLEOTIDE SEQUENCE [LARGE SCALE GENOMIC DNA]</scope>
    <source>
        <strain evidence="2 3">D2</strain>
    </source>
</reference>
<proteinExistence type="predicted"/>
<accession>A4CDG4</accession>
<dbReference type="AlphaFoldDB" id="A4CDG4"/>
<protein>
    <submittedName>
        <fullName evidence="2">Putative DNA topoisomerase C4 zinc finger domain protein</fullName>
    </submittedName>
</protein>
<dbReference type="eggNOG" id="COG0551">
    <property type="taxonomic scope" value="Bacteria"/>
</dbReference>
<sequence length="188" mass="20856">MSKIDHALFSAHEHALEKEYEICPLCGSELVIRHSKTGPFIGCASYPSCEFSKPLVEHEVESLKVLADTACPECSRPLEVKNGRYGMFIGCTGFPECHYIVHEEAEAQLALPTCPKCQKAHLVKRSNKSGKSFYSCDAYPTCKYIVNFLPVDESCPSCGWAIMLEKNMASGKVHLCPQKACSFKQKIS</sequence>
<name>A4CDG4_9GAMM</name>
<comment type="caution">
    <text evidence="2">The sequence shown here is derived from an EMBL/GenBank/DDBJ whole genome shotgun (WGS) entry which is preliminary data.</text>
</comment>
<dbReference type="Proteomes" id="UP000006201">
    <property type="component" value="Unassembled WGS sequence"/>
</dbReference>
<dbReference type="HOGENOM" id="CLU_104661_0_0_6"/>
<evidence type="ECO:0000313" key="3">
    <source>
        <dbReference type="Proteomes" id="UP000006201"/>
    </source>
</evidence>
<dbReference type="PANTHER" id="PTHR42785">
    <property type="entry name" value="DNA TOPOISOMERASE, TYPE IA, CORE"/>
    <property type="match status" value="1"/>
</dbReference>
<feature type="domain" description="DNA topoisomerase type IA zn finger" evidence="1">
    <location>
        <begin position="153"/>
        <end position="172"/>
    </location>
</feature>
<gene>
    <name evidence="2" type="ORF">PTD2_05030</name>
</gene>
<dbReference type="GO" id="GO:0003917">
    <property type="term" value="F:DNA topoisomerase type I (single strand cut, ATP-independent) activity"/>
    <property type="evidence" value="ECO:0007669"/>
    <property type="project" value="InterPro"/>
</dbReference>
<feature type="domain" description="DNA topoisomerase type IA zn finger" evidence="1">
    <location>
        <begin position="113"/>
        <end position="148"/>
    </location>
</feature>
<dbReference type="Pfam" id="PF01396">
    <property type="entry name" value="Zn_ribbon_Top1"/>
    <property type="match status" value="4"/>
</dbReference>
<evidence type="ECO:0000259" key="1">
    <source>
        <dbReference type="Pfam" id="PF01396"/>
    </source>
</evidence>
<evidence type="ECO:0000313" key="2">
    <source>
        <dbReference type="EMBL" id="EAR27006.1"/>
    </source>
</evidence>
<dbReference type="Gene3D" id="3.30.65.10">
    <property type="entry name" value="Bacterial Topoisomerase I, domain 1"/>
    <property type="match status" value="3"/>
</dbReference>
<dbReference type="SUPFAM" id="SSF57783">
    <property type="entry name" value="Zinc beta-ribbon"/>
    <property type="match status" value="2"/>
</dbReference>
<dbReference type="EMBL" id="AAOH01000007">
    <property type="protein sequence ID" value="EAR27006.1"/>
    <property type="molecule type" value="Genomic_DNA"/>
</dbReference>
<dbReference type="GO" id="GO:0003677">
    <property type="term" value="F:DNA binding"/>
    <property type="evidence" value="ECO:0007669"/>
    <property type="project" value="InterPro"/>
</dbReference>
<dbReference type="InterPro" id="IPR000380">
    <property type="entry name" value="Topo_IA"/>
</dbReference>
<dbReference type="PANTHER" id="PTHR42785:SF1">
    <property type="entry name" value="DNA TOPOISOMERASE"/>
    <property type="match status" value="1"/>
</dbReference>
<feature type="domain" description="DNA topoisomerase type IA zn finger" evidence="1">
    <location>
        <begin position="21"/>
        <end position="55"/>
    </location>
</feature>
<feature type="domain" description="DNA topoisomerase type IA zn finger" evidence="1">
    <location>
        <begin position="70"/>
        <end position="102"/>
    </location>
</feature>
<dbReference type="InterPro" id="IPR013498">
    <property type="entry name" value="Topo_IA_Znf"/>
</dbReference>
<dbReference type="GO" id="GO:0006265">
    <property type="term" value="P:DNA topological change"/>
    <property type="evidence" value="ECO:0007669"/>
    <property type="project" value="InterPro"/>
</dbReference>
<keyword evidence="3" id="KW-1185">Reference proteome</keyword>
<dbReference type="GO" id="GO:0005694">
    <property type="term" value="C:chromosome"/>
    <property type="evidence" value="ECO:0007669"/>
    <property type="project" value="InterPro"/>
</dbReference>
<dbReference type="STRING" id="87626.PTD2_05030"/>
<dbReference type="OrthoDB" id="6412825at2"/>
<organism evidence="2 3">
    <name type="scientific">Pseudoalteromonas tunicata D2</name>
    <dbReference type="NCBI Taxonomy" id="87626"/>
    <lineage>
        <taxon>Bacteria</taxon>
        <taxon>Pseudomonadati</taxon>
        <taxon>Pseudomonadota</taxon>
        <taxon>Gammaproteobacteria</taxon>
        <taxon>Alteromonadales</taxon>
        <taxon>Pseudoalteromonadaceae</taxon>
        <taxon>Pseudoalteromonas</taxon>
    </lineage>
</organism>
<keyword evidence="2" id="KW-0413">Isomerase</keyword>
<dbReference type="RefSeq" id="WP_009838869.1">
    <property type="nucleotide sequence ID" value="NZ_AAOH01000007.1"/>
</dbReference>